<protein>
    <recommendedName>
        <fullName evidence="3">PPE family protein</fullName>
    </recommendedName>
</protein>
<dbReference type="InterPro" id="IPR038332">
    <property type="entry name" value="PPE_sf"/>
</dbReference>
<dbReference type="RefSeq" id="WP_203805327.1">
    <property type="nucleotide sequence ID" value="NZ_BOMY01000020.1"/>
</dbReference>
<evidence type="ECO:0000313" key="1">
    <source>
        <dbReference type="EMBL" id="GIF20053.1"/>
    </source>
</evidence>
<dbReference type="Gene3D" id="1.20.1260.20">
    <property type="entry name" value="PPE superfamily"/>
    <property type="match status" value="1"/>
</dbReference>
<keyword evidence="2" id="KW-1185">Reference proteome</keyword>
<dbReference type="Proteomes" id="UP000623608">
    <property type="component" value="Unassembled WGS sequence"/>
</dbReference>
<dbReference type="AlphaFoldDB" id="A0A919NKX3"/>
<comment type="caution">
    <text evidence="1">The sequence shown here is derived from an EMBL/GenBank/DDBJ whole genome shotgun (WGS) entry which is preliminary data.</text>
</comment>
<name>A0A919NKX3_9ACTN</name>
<accession>A0A919NKX3</accession>
<reference evidence="1" key="1">
    <citation type="submission" date="2021-01" db="EMBL/GenBank/DDBJ databases">
        <title>Whole genome shotgun sequence of Actinoplanes tereljensis NBRC 105297.</title>
        <authorList>
            <person name="Komaki H."/>
            <person name="Tamura T."/>
        </authorList>
    </citation>
    <scope>NUCLEOTIDE SEQUENCE</scope>
    <source>
        <strain evidence="1">NBRC 105297</strain>
    </source>
</reference>
<evidence type="ECO:0008006" key="3">
    <source>
        <dbReference type="Google" id="ProtNLM"/>
    </source>
</evidence>
<sequence length="234" mass="24230">MVSNSSLVATSTTTRTAYTGISLADGFQGLQQSVQGGSWVDGLLAGGSLVGDAAATVIDPFSALLANGLGWVMEHFEPLRDVLDRLAGIPDQVVAHAQTWANMAGALQAMAADLHANLAADLPDWGGAAADSYRSMMANNVDGLGGLAVLADTMSAATRAAGNLVQFTRDIVRDLICDLVARVIVWAAEALAIVTIPLVTAQIIAAVAKWCSRIFGYTGALITSLQNLSALMED</sequence>
<proteinExistence type="predicted"/>
<dbReference type="InterPro" id="IPR036689">
    <property type="entry name" value="ESAT-6-like_sf"/>
</dbReference>
<evidence type="ECO:0000313" key="2">
    <source>
        <dbReference type="Proteomes" id="UP000623608"/>
    </source>
</evidence>
<organism evidence="1 2">
    <name type="scientific">Paractinoplanes tereljensis</name>
    <dbReference type="NCBI Taxonomy" id="571912"/>
    <lineage>
        <taxon>Bacteria</taxon>
        <taxon>Bacillati</taxon>
        <taxon>Actinomycetota</taxon>
        <taxon>Actinomycetes</taxon>
        <taxon>Micromonosporales</taxon>
        <taxon>Micromonosporaceae</taxon>
        <taxon>Paractinoplanes</taxon>
    </lineage>
</organism>
<dbReference type="SUPFAM" id="SSF140453">
    <property type="entry name" value="EsxAB dimer-like"/>
    <property type="match status" value="1"/>
</dbReference>
<gene>
    <name evidence="1" type="ORF">Ate02nite_27830</name>
</gene>
<dbReference type="EMBL" id="BOMY01000020">
    <property type="protein sequence ID" value="GIF20053.1"/>
    <property type="molecule type" value="Genomic_DNA"/>
</dbReference>